<dbReference type="RefSeq" id="WP_218251599.1">
    <property type="nucleotide sequence ID" value="NZ_JABXWD010000062.1"/>
</dbReference>
<accession>A0ABS6RWH5</accession>
<comment type="caution">
    <text evidence="2">The sequence shown here is derived from an EMBL/GenBank/DDBJ whole genome shotgun (WGS) entry which is preliminary data.</text>
</comment>
<protein>
    <recommendedName>
        <fullName evidence="1">Dit-like phage tail protein N-terminal domain-containing protein</fullName>
    </recommendedName>
</protein>
<dbReference type="InterPro" id="IPR048494">
    <property type="entry name" value="Dit-like_N"/>
</dbReference>
<sequence length="178" mass="18855">MGLPTNIADAASQIKDGVLGAVETIMIGDVMVSALTGLSGGNSVEITRKPIEAGFATTDAAVDVPVERVLDICLANPDFSVEAGIDAALTGSVSQFTETWRDKKDKLYKYLTDKELIDVQTHEALYENMLIQSIEPKWDVDDNADAFFATVTVVEITQITNATDGGVIDAAESSVGGL</sequence>
<gene>
    <name evidence="2" type="ORF">HWQ67_05260</name>
</gene>
<proteinExistence type="predicted"/>
<dbReference type="EMBL" id="JABXWD010000062">
    <property type="protein sequence ID" value="MBV6340985.1"/>
    <property type="molecule type" value="Genomic_DNA"/>
</dbReference>
<keyword evidence="3" id="KW-1185">Reference proteome</keyword>
<evidence type="ECO:0000313" key="2">
    <source>
        <dbReference type="EMBL" id="MBV6340985.1"/>
    </source>
</evidence>
<dbReference type="Proteomes" id="UP001196980">
    <property type="component" value="Unassembled WGS sequence"/>
</dbReference>
<organism evidence="2 3">
    <name type="scientific">Candidatus Magnetobacterium casense</name>
    <dbReference type="NCBI Taxonomy" id="1455061"/>
    <lineage>
        <taxon>Bacteria</taxon>
        <taxon>Pseudomonadati</taxon>
        <taxon>Nitrospirota</taxon>
        <taxon>Thermodesulfovibrionia</taxon>
        <taxon>Thermodesulfovibrionales</taxon>
        <taxon>Candidatus Magnetobacteriaceae</taxon>
        <taxon>Candidatus Magnetobacterium</taxon>
    </lineage>
</organism>
<dbReference type="Pfam" id="PF21821">
    <property type="entry name" value="Dit_like"/>
    <property type="match status" value="1"/>
</dbReference>
<feature type="domain" description="Dit-like phage tail protein N-terminal" evidence="1">
    <location>
        <begin position="39"/>
        <end position="163"/>
    </location>
</feature>
<name>A0ABS6RWH5_9BACT</name>
<evidence type="ECO:0000259" key="1">
    <source>
        <dbReference type="Pfam" id="PF21821"/>
    </source>
</evidence>
<reference evidence="2 3" key="1">
    <citation type="journal article" date="2020" name="J Geophys Res Biogeosci">
        <title>Magnetotaxis as an Adaptation to Enable Bacterial Shuttling of Microbial Sulfur and Sulfur Cycling Across Aquatic Oxic#Anoxic Interfaces.</title>
        <authorList>
            <person name="Li J."/>
            <person name="Liu P."/>
            <person name="Wang J."/>
            <person name="Roberts A.P."/>
            <person name="Pan Y."/>
        </authorList>
    </citation>
    <scope>NUCLEOTIDE SEQUENCE [LARGE SCALE GENOMIC DNA]</scope>
    <source>
        <strain evidence="2 3">MYR-1_YQ</strain>
    </source>
</reference>
<evidence type="ECO:0000313" key="3">
    <source>
        <dbReference type="Proteomes" id="UP001196980"/>
    </source>
</evidence>